<protein>
    <recommendedName>
        <fullName evidence="4">PQ loop repeat-containing protein</fullName>
    </recommendedName>
</protein>
<dbReference type="RefSeq" id="WP_078756984.1">
    <property type="nucleotide sequence ID" value="NZ_FUXP01000001.1"/>
</dbReference>
<reference evidence="2 3" key="1">
    <citation type="submission" date="2017-02" db="EMBL/GenBank/DDBJ databases">
        <authorList>
            <person name="Peterson S.W."/>
        </authorList>
    </citation>
    <scope>NUCLEOTIDE SEQUENCE [LARGE SCALE GENOMIC DNA]</scope>
    <source>
        <strain evidence="2 3">DSM 21749</strain>
    </source>
</reference>
<evidence type="ECO:0008006" key="4">
    <source>
        <dbReference type="Google" id="ProtNLM"/>
    </source>
</evidence>
<gene>
    <name evidence="2" type="ORF">SAMN02745674_00369</name>
</gene>
<feature type="transmembrane region" description="Helical" evidence="1">
    <location>
        <begin position="60"/>
        <end position="79"/>
    </location>
</feature>
<evidence type="ECO:0000313" key="3">
    <source>
        <dbReference type="Proteomes" id="UP000190061"/>
    </source>
</evidence>
<dbReference type="EMBL" id="FUXP01000001">
    <property type="protein sequence ID" value="SJZ64482.1"/>
    <property type="molecule type" value="Genomic_DNA"/>
</dbReference>
<keyword evidence="1" id="KW-0812">Transmembrane</keyword>
<keyword evidence="1" id="KW-0472">Membrane</keyword>
<name>A0A1T4MC38_9GAMM</name>
<evidence type="ECO:0000313" key="2">
    <source>
        <dbReference type="EMBL" id="SJZ64482.1"/>
    </source>
</evidence>
<dbReference type="Gene3D" id="1.20.1280.290">
    <property type="match status" value="1"/>
</dbReference>
<dbReference type="Proteomes" id="UP000190061">
    <property type="component" value="Unassembled WGS sequence"/>
</dbReference>
<feature type="transmembrane region" description="Helical" evidence="1">
    <location>
        <begin position="6"/>
        <end position="24"/>
    </location>
</feature>
<dbReference type="AlphaFoldDB" id="A0A1T4MC38"/>
<keyword evidence="3" id="KW-1185">Reference proteome</keyword>
<keyword evidence="1" id="KW-1133">Transmembrane helix</keyword>
<evidence type="ECO:0000256" key="1">
    <source>
        <dbReference type="SAM" id="Phobius"/>
    </source>
</evidence>
<proteinExistence type="predicted"/>
<sequence>MGADALGWAASAVLLATLGRQVWVQWRSRSTAGVSSWLFIGQVTASVGFTVYSWMLDNWVFVFTNVALLATAVLGQAIYRRNRRLAEAGEATPEDGAGAHGST</sequence>
<dbReference type="OrthoDB" id="5966732at2"/>
<organism evidence="2 3">
    <name type="scientific">Lysobacter spongiicola DSM 21749</name>
    <dbReference type="NCBI Taxonomy" id="1122188"/>
    <lineage>
        <taxon>Bacteria</taxon>
        <taxon>Pseudomonadati</taxon>
        <taxon>Pseudomonadota</taxon>
        <taxon>Gammaproteobacteria</taxon>
        <taxon>Lysobacterales</taxon>
        <taxon>Lysobacteraceae</taxon>
        <taxon>Novilysobacter</taxon>
    </lineage>
</organism>
<dbReference type="STRING" id="1122188.SAMN02745674_00369"/>
<feature type="transmembrane region" description="Helical" evidence="1">
    <location>
        <begin position="36"/>
        <end position="54"/>
    </location>
</feature>
<accession>A0A1T4MC38</accession>